<name>A0Y8G1_9GAMM</name>
<keyword evidence="6" id="KW-1185">Reference proteome</keyword>
<reference evidence="5 6" key="1">
    <citation type="journal article" date="2010" name="J. Bacteriol.">
        <title>Genome sequence of the oligotrophic marine Gammaproteobacterium HTCC2143, isolated from the Oregon Coast.</title>
        <authorList>
            <person name="Oh H.M."/>
            <person name="Kang I."/>
            <person name="Ferriera S."/>
            <person name="Giovannoni S.J."/>
            <person name="Cho J.C."/>
        </authorList>
    </citation>
    <scope>NUCLEOTIDE SEQUENCE [LARGE SCALE GENOMIC DNA]</scope>
    <source>
        <strain evidence="5 6">HTCC2143</strain>
    </source>
</reference>
<evidence type="ECO:0000313" key="6">
    <source>
        <dbReference type="Proteomes" id="UP000004931"/>
    </source>
</evidence>
<dbReference type="Pfam" id="PF07702">
    <property type="entry name" value="UTRA"/>
    <property type="match status" value="1"/>
</dbReference>
<feature type="domain" description="HTH gntR-type" evidence="4">
    <location>
        <begin position="12"/>
        <end position="80"/>
    </location>
</feature>
<evidence type="ECO:0000256" key="3">
    <source>
        <dbReference type="ARBA" id="ARBA00023163"/>
    </source>
</evidence>
<evidence type="ECO:0000313" key="5">
    <source>
        <dbReference type="EMBL" id="EAW32415.1"/>
    </source>
</evidence>
<dbReference type="Pfam" id="PF00392">
    <property type="entry name" value="GntR"/>
    <property type="match status" value="1"/>
</dbReference>
<dbReference type="PROSITE" id="PS50949">
    <property type="entry name" value="HTH_GNTR"/>
    <property type="match status" value="1"/>
</dbReference>
<dbReference type="InterPro" id="IPR036390">
    <property type="entry name" value="WH_DNA-bd_sf"/>
</dbReference>
<dbReference type="eggNOG" id="COG2188">
    <property type="taxonomic scope" value="Bacteria"/>
</dbReference>
<organism evidence="5 6">
    <name type="scientific">marine gamma proteobacterium HTCC2143</name>
    <dbReference type="NCBI Taxonomy" id="247633"/>
    <lineage>
        <taxon>Bacteria</taxon>
        <taxon>Pseudomonadati</taxon>
        <taxon>Pseudomonadota</taxon>
        <taxon>Gammaproteobacteria</taxon>
        <taxon>Cellvibrionales</taxon>
        <taxon>Spongiibacteraceae</taxon>
        <taxon>BD1-7 clade</taxon>
    </lineage>
</organism>
<evidence type="ECO:0000256" key="1">
    <source>
        <dbReference type="ARBA" id="ARBA00023015"/>
    </source>
</evidence>
<dbReference type="GO" id="GO:0003677">
    <property type="term" value="F:DNA binding"/>
    <property type="evidence" value="ECO:0007669"/>
    <property type="project" value="UniProtKB-KW"/>
</dbReference>
<dbReference type="InterPro" id="IPR000524">
    <property type="entry name" value="Tscrpt_reg_HTH_GntR"/>
</dbReference>
<comment type="caution">
    <text evidence="5">The sequence shown here is derived from an EMBL/GenBank/DDBJ whole genome shotgun (WGS) entry which is preliminary data.</text>
</comment>
<dbReference type="InterPro" id="IPR036388">
    <property type="entry name" value="WH-like_DNA-bd_sf"/>
</dbReference>
<dbReference type="SUPFAM" id="SSF46785">
    <property type="entry name" value="Winged helix' DNA-binding domain"/>
    <property type="match status" value="1"/>
</dbReference>
<dbReference type="SMART" id="SM00345">
    <property type="entry name" value="HTH_GNTR"/>
    <property type="match status" value="1"/>
</dbReference>
<dbReference type="EMBL" id="AAVT01000001">
    <property type="protein sequence ID" value="EAW32415.1"/>
    <property type="molecule type" value="Genomic_DNA"/>
</dbReference>
<gene>
    <name evidence="5" type="ORF">GP2143_14206</name>
</gene>
<keyword evidence="3" id="KW-0804">Transcription</keyword>
<evidence type="ECO:0000259" key="4">
    <source>
        <dbReference type="PROSITE" id="PS50949"/>
    </source>
</evidence>
<dbReference type="InterPro" id="IPR050679">
    <property type="entry name" value="Bact_HTH_transcr_reg"/>
</dbReference>
<dbReference type="Gene3D" id="3.40.1410.10">
    <property type="entry name" value="Chorismate lyase-like"/>
    <property type="match status" value="1"/>
</dbReference>
<dbReference type="FunFam" id="1.10.10.10:FF:000079">
    <property type="entry name" value="GntR family transcriptional regulator"/>
    <property type="match status" value="1"/>
</dbReference>
<dbReference type="STRING" id="247633.GP2143_14206"/>
<dbReference type="InterPro" id="IPR011663">
    <property type="entry name" value="UTRA"/>
</dbReference>
<dbReference type="GO" id="GO:0045892">
    <property type="term" value="P:negative regulation of DNA-templated transcription"/>
    <property type="evidence" value="ECO:0007669"/>
    <property type="project" value="TreeGrafter"/>
</dbReference>
<dbReference type="Gene3D" id="1.10.10.10">
    <property type="entry name" value="Winged helix-like DNA-binding domain superfamily/Winged helix DNA-binding domain"/>
    <property type="match status" value="1"/>
</dbReference>
<protein>
    <submittedName>
        <fullName evidence="5">Transcriptional regulator, GntR family protein</fullName>
    </submittedName>
</protein>
<dbReference type="GO" id="GO:0003700">
    <property type="term" value="F:DNA-binding transcription factor activity"/>
    <property type="evidence" value="ECO:0007669"/>
    <property type="project" value="InterPro"/>
</dbReference>
<proteinExistence type="predicted"/>
<dbReference type="PRINTS" id="PR00035">
    <property type="entry name" value="HTHGNTR"/>
</dbReference>
<accession>A0Y8G1</accession>
<dbReference type="OrthoDB" id="6626198at2"/>
<dbReference type="SMART" id="SM00866">
    <property type="entry name" value="UTRA"/>
    <property type="match status" value="1"/>
</dbReference>
<dbReference type="PANTHER" id="PTHR44846:SF1">
    <property type="entry name" value="MANNOSYL-D-GLYCERATE TRANSPORT_METABOLISM SYSTEM REPRESSOR MNGR-RELATED"/>
    <property type="match status" value="1"/>
</dbReference>
<dbReference type="InterPro" id="IPR028978">
    <property type="entry name" value="Chorismate_lyase_/UTRA_dom_sf"/>
</dbReference>
<keyword evidence="1" id="KW-0805">Transcription regulation</keyword>
<evidence type="ECO:0000256" key="2">
    <source>
        <dbReference type="ARBA" id="ARBA00023125"/>
    </source>
</evidence>
<dbReference type="SUPFAM" id="SSF64288">
    <property type="entry name" value="Chorismate lyase-like"/>
    <property type="match status" value="1"/>
</dbReference>
<dbReference type="Proteomes" id="UP000004931">
    <property type="component" value="Unassembled WGS sequence"/>
</dbReference>
<dbReference type="CDD" id="cd07377">
    <property type="entry name" value="WHTH_GntR"/>
    <property type="match status" value="1"/>
</dbReference>
<sequence length="257" mass="29113">MSLQRNQDMSHQPLYLQIKEALKKQILDGDYAPFERMPSESQLMKSFDVSRITVRQSLRDLHAEGLIFTSQGKGTFASKPKAMQDVQHLEGLSEAMTPKGYETSARLLSIREVKPSKDVQENLNINGKEGAIEVVRVRYLNREPISVDTSYFPIAVGQKLFARDLSGDIFPLLENELRVPLGRADVSLEARSADSDTAKLLDINVGSPIMWVQRLTHDSSGKPVDYEYLAFRGDAYKYRFQIERDPSRNSGFNEVIK</sequence>
<dbReference type="PANTHER" id="PTHR44846">
    <property type="entry name" value="MANNOSYL-D-GLYCERATE TRANSPORT/METABOLISM SYSTEM REPRESSOR MNGR-RELATED"/>
    <property type="match status" value="1"/>
</dbReference>
<keyword evidence="2" id="KW-0238">DNA-binding</keyword>
<dbReference type="AlphaFoldDB" id="A0Y8G1"/>